<feature type="non-terminal residue" evidence="7">
    <location>
        <position position="150"/>
    </location>
</feature>
<reference evidence="7 8" key="1">
    <citation type="submission" date="2020-04" db="EMBL/GenBank/DDBJ databases">
        <title>Perkinsus chesapeaki whole genome sequence.</title>
        <authorList>
            <person name="Bogema D.R."/>
        </authorList>
    </citation>
    <scope>NUCLEOTIDE SEQUENCE [LARGE SCALE GENOMIC DNA]</scope>
    <source>
        <strain evidence="7">ATCC PRA-425</strain>
    </source>
</reference>
<keyword evidence="3" id="KW-0812">Transmembrane</keyword>
<comment type="subcellular location">
    <subcellularLocation>
        <location evidence="1">Membrane</location>
        <topology evidence="1">Multi-pass membrane protein</topology>
    </subcellularLocation>
</comment>
<dbReference type="GO" id="GO:0042626">
    <property type="term" value="F:ATPase-coupled transmembrane transporter activity"/>
    <property type="evidence" value="ECO:0007669"/>
    <property type="project" value="TreeGrafter"/>
</dbReference>
<proteinExistence type="predicted"/>
<dbReference type="GO" id="GO:0005524">
    <property type="term" value="F:ATP binding"/>
    <property type="evidence" value="ECO:0007669"/>
    <property type="project" value="InterPro"/>
</dbReference>
<evidence type="ECO:0000256" key="4">
    <source>
        <dbReference type="ARBA" id="ARBA00022989"/>
    </source>
</evidence>
<protein>
    <recommendedName>
        <fullName evidence="6">ABC transporter domain-containing protein</fullName>
    </recommendedName>
</protein>
<dbReference type="GO" id="GO:0016887">
    <property type="term" value="F:ATP hydrolysis activity"/>
    <property type="evidence" value="ECO:0007669"/>
    <property type="project" value="InterPro"/>
</dbReference>
<evidence type="ECO:0000256" key="3">
    <source>
        <dbReference type="ARBA" id="ARBA00022692"/>
    </source>
</evidence>
<gene>
    <name evidence="7" type="ORF">FOL47_002646</name>
</gene>
<name>A0A7J6KQQ2_PERCH</name>
<dbReference type="Proteomes" id="UP000591131">
    <property type="component" value="Unassembled WGS sequence"/>
</dbReference>
<feature type="domain" description="ABC transporter" evidence="6">
    <location>
        <begin position="12"/>
        <end position="147"/>
    </location>
</feature>
<dbReference type="SUPFAM" id="SSF52540">
    <property type="entry name" value="P-loop containing nucleoside triphosphate hydrolases"/>
    <property type="match status" value="1"/>
</dbReference>
<keyword evidence="2" id="KW-0813">Transport</keyword>
<keyword evidence="8" id="KW-1185">Reference proteome</keyword>
<organism evidence="7 8">
    <name type="scientific">Perkinsus chesapeaki</name>
    <name type="common">Clam parasite</name>
    <name type="synonym">Perkinsus andrewsi</name>
    <dbReference type="NCBI Taxonomy" id="330153"/>
    <lineage>
        <taxon>Eukaryota</taxon>
        <taxon>Sar</taxon>
        <taxon>Alveolata</taxon>
        <taxon>Perkinsozoa</taxon>
        <taxon>Perkinsea</taxon>
        <taxon>Perkinsida</taxon>
        <taxon>Perkinsidae</taxon>
        <taxon>Perkinsus</taxon>
    </lineage>
</organism>
<dbReference type="AlphaFoldDB" id="A0A7J6KQQ2"/>
<sequence length="150" mass="16636">MTLKWGTRKQILQDVTGEFPAGSLTAVMGPSGGGKTTFMNALSNRAPYGDVTGKIWVNGFEGNFGEYPKQVGFVPQDDIMFDRLTVYQNLYYSAMVRLPEDMPREKKLKIIEDVIQVLDLEQVRHTVVGSPGKRGISGGQKKRVNIGIEL</sequence>
<dbReference type="PANTHER" id="PTHR48041">
    <property type="entry name" value="ABC TRANSPORTER G FAMILY MEMBER 28"/>
    <property type="match status" value="1"/>
</dbReference>
<dbReference type="InterPro" id="IPR050352">
    <property type="entry name" value="ABCG_transporters"/>
</dbReference>
<evidence type="ECO:0000313" key="8">
    <source>
        <dbReference type="Proteomes" id="UP000591131"/>
    </source>
</evidence>
<dbReference type="InterPro" id="IPR003439">
    <property type="entry name" value="ABC_transporter-like_ATP-bd"/>
</dbReference>
<evidence type="ECO:0000256" key="5">
    <source>
        <dbReference type="ARBA" id="ARBA00023136"/>
    </source>
</evidence>
<dbReference type="OrthoDB" id="184675at2759"/>
<comment type="caution">
    <text evidence="7">The sequence shown here is derived from an EMBL/GenBank/DDBJ whole genome shotgun (WGS) entry which is preliminary data.</text>
</comment>
<keyword evidence="5" id="KW-0472">Membrane</keyword>
<accession>A0A7J6KQQ2</accession>
<evidence type="ECO:0000313" key="7">
    <source>
        <dbReference type="EMBL" id="KAF4648919.1"/>
    </source>
</evidence>
<dbReference type="Gene3D" id="3.40.50.300">
    <property type="entry name" value="P-loop containing nucleotide triphosphate hydrolases"/>
    <property type="match status" value="1"/>
</dbReference>
<dbReference type="PANTHER" id="PTHR48041:SF91">
    <property type="entry name" value="ABC TRANSPORTER G FAMILY MEMBER 28"/>
    <property type="match status" value="1"/>
</dbReference>
<dbReference type="InterPro" id="IPR027417">
    <property type="entry name" value="P-loop_NTPase"/>
</dbReference>
<evidence type="ECO:0000256" key="1">
    <source>
        <dbReference type="ARBA" id="ARBA00004141"/>
    </source>
</evidence>
<dbReference type="Pfam" id="PF00005">
    <property type="entry name" value="ABC_tran"/>
    <property type="match status" value="1"/>
</dbReference>
<keyword evidence="4" id="KW-1133">Transmembrane helix</keyword>
<dbReference type="GO" id="GO:0016020">
    <property type="term" value="C:membrane"/>
    <property type="evidence" value="ECO:0007669"/>
    <property type="project" value="UniProtKB-SubCell"/>
</dbReference>
<evidence type="ECO:0000259" key="6">
    <source>
        <dbReference type="Pfam" id="PF00005"/>
    </source>
</evidence>
<evidence type="ECO:0000256" key="2">
    <source>
        <dbReference type="ARBA" id="ARBA00022448"/>
    </source>
</evidence>
<dbReference type="EMBL" id="JAAPAO010001745">
    <property type="protein sequence ID" value="KAF4648919.1"/>
    <property type="molecule type" value="Genomic_DNA"/>
</dbReference>